<evidence type="ECO:0000256" key="1">
    <source>
        <dbReference type="SAM" id="MobiDB-lite"/>
    </source>
</evidence>
<feature type="region of interest" description="Disordered" evidence="1">
    <location>
        <begin position="331"/>
        <end position="490"/>
    </location>
</feature>
<comment type="caution">
    <text evidence="2">The sequence shown here is derived from an EMBL/GenBank/DDBJ whole genome shotgun (WGS) entry which is preliminary data.</text>
</comment>
<proteinExistence type="predicted"/>
<feature type="compositionally biased region" description="Polar residues" evidence="1">
    <location>
        <begin position="1"/>
        <end position="11"/>
    </location>
</feature>
<protein>
    <submittedName>
        <fullName evidence="2">Uncharacterized protein</fullName>
    </submittedName>
</protein>
<keyword evidence="3" id="KW-1185">Reference proteome</keyword>
<evidence type="ECO:0000313" key="3">
    <source>
        <dbReference type="Proteomes" id="UP000766486"/>
    </source>
</evidence>
<dbReference type="EMBL" id="CABFNS010000830">
    <property type="protein sequence ID" value="VUC31309.1"/>
    <property type="molecule type" value="Genomic_DNA"/>
</dbReference>
<name>A0ABY6UM98_BIOOC</name>
<feature type="region of interest" description="Disordered" evidence="1">
    <location>
        <begin position="156"/>
        <end position="278"/>
    </location>
</feature>
<evidence type="ECO:0000313" key="2">
    <source>
        <dbReference type="EMBL" id="VUC31309.1"/>
    </source>
</evidence>
<accession>A0ABY6UM98</accession>
<feature type="compositionally biased region" description="Polar residues" evidence="1">
    <location>
        <begin position="183"/>
        <end position="201"/>
    </location>
</feature>
<dbReference type="Proteomes" id="UP000766486">
    <property type="component" value="Unassembled WGS sequence"/>
</dbReference>
<gene>
    <name evidence="2" type="ORF">CLO192961_LOCUS300620</name>
</gene>
<feature type="compositionally biased region" description="Acidic residues" evidence="1">
    <location>
        <begin position="404"/>
        <end position="422"/>
    </location>
</feature>
<feature type="compositionally biased region" description="Polar residues" evidence="1">
    <location>
        <begin position="20"/>
        <end position="30"/>
    </location>
</feature>
<feature type="compositionally biased region" description="Polar residues" evidence="1">
    <location>
        <begin position="474"/>
        <end position="485"/>
    </location>
</feature>
<feature type="region of interest" description="Disordered" evidence="1">
    <location>
        <begin position="1"/>
        <end position="32"/>
    </location>
</feature>
<feature type="compositionally biased region" description="Basic and acidic residues" evidence="1">
    <location>
        <begin position="430"/>
        <end position="440"/>
    </location>
</feature>
<reference evidence="2 3" key="1">
    <citation type="submission" date="2019-06" db="EMBL/GenBank/DDBJ databases">
        <authorList>
            <person name="Broberg M."/>
        </authorList>
    </citation>
    <scope>NUCLEOTIDE SEQUENCE [LARGE SCALE GENOMIC DNA]</scope>
</reference>
<feature type="compositionally biased region" description="Low complexity" evidence="1">
    <location>
        <begin position="376"/>
        <end position="400"/>
    </location>
</feature>
<organism evidence="2 3">
    <name type="scientific">Bionectria ochroleuca</name>
    <name type="common">Gliocladium roseum</name>
    <dbReference type="NCBI Taxonomy" id="29856"/>
    <lineage>
        <taxon>Eukaryota</taxon>
        <taxon>Fungi</taxon>
        <taxon>Dikarya</taxon>
        <taxon>Ascomycota</taxon>
        <taxon>Pezizomycotina</taxon>
        <taxon>Sordariomycetes</taxon>
        <taxon>Hypocreomycetidae</taxon>
        <taxon>Hypocreales</taxon>
        <taxon>Bionectriaceae</taxon>
        <taxon>Clonostachys</taxon>
    </lineage>
</organism>
<sequence>MARSYLSQDNNGARYWPDNYPNSENSSNSTDAKKLTYSKDEARITQLLKDLFWKLNNTEKKSIAKRLKKRRETTMTLLTSHGESITDGIPVDDLDFGYNQGMGAVSQPSAPATGEASCPDNRTGFISFTFAAKAEDIDVPAMPSVTPLAADGIVQEPSIQQDSAPDQVRTLRPSENNADRDQNGQFNSAPPNNATDNTSPHNPIPRPRFIDERETSGNTSRKGNATRRYMPPRNRRPPRNDGYVSEGTLEELMRSSTSSESDSDSDMQSEQMNNGTENADEAVAKPTNGANAQVGLSTGIPTDDQNIEDIAHDVWIEHIGQRDTATGLHGFTVNQDLRDPPRVNESSRPGLDETSHAQINKADNNDKNDDDDDNDNNNSDNNSNKNDDNNNNNTQNNDKNNNNDDADSDNDNDNENDIDNDINIDNNDTMEAREAQKKPGEASFVDPLQDNEPRESNKQSGFQAIHNTDVDGAGSSSQEQPSVDPNTVPPPQLHFHYFFRLDRGTWDDSVPWTPDRRLMEMTRSQLEKSLPAQLVTASEIVLIRVSGFGEIKWKQEEFHRGDDMEFNSSMKRLKGRVEEIQEAYSHLARIDLRIEIEAGRPFMRGPPLAEREPEDIWF</sequence>